<evidence type="ECO:0000313" key="3">
    <source>
        <dbReference type="Proteomes" id="UP000001964"/>
    </source>
</evidence>
<name>Q0AQD0_MARMM</name>
<evidence type="ECO:0000256" key="1">
    <source>
        <dbReference type="SAM" id="Phobius"/>
    </source>
</evidence>
<dbReference type="STRING" id="394221.Mmar10_1214"/>
<proteinExistence type="predicted"/>
<dbReference type="HOGENOM" id="CLU_2193774_0_0_5"/>
<dbReference type="EMBL" id="CP000449">
    <property type="protein sequence ID" value="ABI65507.1"/>
    <property type="molecule type" value="Genomic_DNA"/>
</dbReference>
<dbReference type="Proteomes" id="UP000001964">
    <property type="component" value="Chromosome"/>
</dbReference>
<evidence type="ECO:0000313" key="2">
    <source>
        <dbReference type="EMBL" id="ABI65507.1"/>
    </source>
</evidence>
<sequence>MSDTEDYSRDAVLERLSARRVKKERNAFVPALVLDGIVLAIALAGIGSAFSAMTRDEAMLGIASAVIGAPALFAISRFIRSRPTQLGWAWLALSALSLAWLLVTEFLF</sequence>
<organism evidence="2 3">
    <name type="scientific">Maricaulis maris (strain MCS10)</name>
    <name type="common">Caulobacter maris</name>
    <dbReference type="NCBI Taxonomy" id="394221"/>
    <lineage>
        <taxon>Bacteria</taxon>
        <taxon>Pseudomonadati</taxon>
        <taxon>Pseudomonadota</taxon>
        <taxon>Alphaproteobacteria</taxon>
        <taxon>Maricaulales</taxon>
        <taxon>Maricaulaceae</taxon>
        <taxon>Maricaulis</taxon>
    </lineage>
</organism>
<feature type="transmembrane region" description="Helical" evidence="1">
    <location>
        <begin position="58"/>
        <end position="79"/>
    </location>
</feature>
<keyword evidence="1" id="KW-1133">Transmembrane helix</keyword>
<gene>
    <name evidence="2" type="ordered locus">Mmar10_1214</name>
</gene>
<dbReference type="KEGG" id="mmr:Mmar10_1214"/>
<dbReference type="RefSeq" id="WP_011643154.1">
    <property type="nucleotide sequence ID" value="NC_008347.1"/>
</dbReference>
<accession>Q0AQD0</accession>
<keyword evidence="3" id="KW-1185">Reference proteome</keyword>
<reference evidence="2 3" key="1">
    <citation type="submission" date="2006-08" db="EMBL/GenBank/DDBJ databases">
        <title>Complete sequence of Maricaulis maris MCS10.</title>
        <authorList>
            <consortium name="US DOE Joint Genome Institute"/>
            <person name="Copeland A."/>
            <person name="Lucas S."/>
            <person name="Lapidus A."/>
            <person name="Barry K."/>
            <person name="Detter J.C."/>
            <person name="Glavina del Rio T."/>
            <person name="Hammon N."/>
            <person name="Israni S."/>
            <person name="Dalin E."/>
            <person name="Tice H."/>
            <person name="Pitluck S."/>
            <person name="Saunders E."/>
            <person name="Brettin T."/>
            <person name="Bruce D."/>
            <person name="Han C."/>
            <person name="Tapia R."/>
            <person name="Gilna P."/>
            <person name="Schmutz J."/>
            <person name="Larimer F."/>
            <person name="Land M."/>
            <person name="Hauser L."/>
            <person name="Kyrpides N."/>
            <person name="Mikhailova N."/>
            <person name="Viollier P."/>
            <person name="Stephens C."/>
            <person name="Richardson P."/>
        </authorList>
    </citation>
    <scope>NUCLEOTIDE SEQUENCE [LARGE SCALE GENOMIC DNA]</scope>
    <source>
        <strain evidence="2 3">MCS10</strain>
    </source>
</reference>
<keyword evidence="1" id="KW-0812">Transmembrane</keyword>
<feature type="transmembrane region" description="Helical" evidence="1">
    <location>
        <begin position="86"/>
        <end position="103"/>
    </location>
</feature>
<keyword evidence="1" id="KW-0472">Membrane</keyword>
<feature type="transmembrane region" description="Helical" evidence="1">
    <location>
        <begin position="27"/>
        <end position="52"/>
    </location>
</feature>
<protein>
    <submittedName>
        <fullName evidence="2">Uncharacterized protein</fullName>
    </submittedName>
</protein>
<dbReference type="AlphaFoldDB" id="Q0AQD0"/>